<proteinExistence type="predicted"/>
<evidence type="ECO:0000313" key="2">
    <source>
        <dbReference type="Proteomes" id="UP001233999"/>
    </source>
</evidence>
<gene>
    <name evidence="1" type="ORF">L9F63_001957</name>
</gene>
<dbReference type="Proteomes" id="UP001233999">
    <property type="component" value="Unassembled WGS sequence"/>
</dbReference>
<accession>A0AAD8EI71</accession>
<comment type="caution">
    <text evidence="1">The sequence shown here is derived from an EMBL/GenBank/DDBJ whole genome shotgun (WGS) entry which is preliminary data.</text>
</comment>
<name>A0AAD8EI71_DIPPU</name>
<reference evidence="1" key="2">
    <citation type="submission" date="2023-05" db="EMBL/GenBank/DDBJ databases">
        <authorList>
            <person name="Fouks B."/>
        </authorList>
    </citation>
    <scope>NUCLEOTIDE SEQUENCE</scope>
    <source>
        <strain evidence="1">Stay&amp;Tobe</strain>
        <tissue evidence="1">Testes</tissue>
    </source>
</reference>
<sequence>WDIRSYDLLLVMGTGLNALPRPSALRRLFFTVLKNYNSHHHYLILSNKAEIPALVDYVKKRLRLRIVNRDFQEVCVQDTQILF</sequence>
<feature type="non-terminal residue" evidence="1">
    <location>
        <position position="1"/>
    </location>
</feature>
<evidence type="ECO:0000313" key="1">
    <source>
        <dbReference type="EMBL" id="KAJ9591520.1"/>
    </source>
</evidence>
<feature type="non-terminal residue" evidence="1">
    <location>
        <position position="83"/>
    </location>
</feature>
<organism evidence="1 2">
    <name type="scientific">Diploptera punctata</name>
    <name type="common">Pacific beetle cockroach</name>
    <dbReference type="NCBI Taxonomy" id="6984"/>
    <lineage>
        <taxon>Eukaryota</taxon>
        <taxon>Metazoa</taxon>
        <taxon>Ecdysozoa</taxon>
        <taxon>Arthropoda</taxon>
        <taxon>Hexapoda</taxon>
        <taxon>Insecta</taxon>
        <taxon>Pterygota</taxon>
        <taxon>Neoptera</taxon>
        <taxon>Polyneoptera</taxon>
        <taxon>Dictyoptera</taxon>
        <taxon>Blattodea</taxon>
        <taxon>Blaberoidea</taxon>
        <taxon>Blaberidae</taxon>
        <taxon>Diplopterinae</taxon>
        <taxon>Diploptera</taxon>
    </lineage>
</organism>
<dbReference type="AlphaFoldDB" id="A0AAD8EI71"/>
<keyword evidence="2" id="KW-1185">Reference proteome</keyword>
<protein>
    <submittedName>
        <fullName evidence="1">Uncharacterized protein</fullName>
    </submittedName>
</protein>
<dbReference type="EMBL" id="JASPKZ010003865">
    <property type="protein sequence ID" value="KAJ9591520.1"/>
    <property type="molecule type" value="Genomic_DNA"/>
</dbReference>
<reference evidence="1" key="1">
    <citation type="journal article" date="2023" name="IScience">
        <title>Live-bearing cockroach genome reveals convergent evolutionary mechanisms linked to viviparity in insects and beyond.</title>
        <authorList>
            <person name="Fouks B."/>
            <person name="Harrison M.C."/>
            <person name="Mikhailova A.A."/>
            <person name="Marchal E."/>
            <person name="English S."/>
            <person name="Carruthers M."/>
            <person name="Jennings E.C."/>
            <person name="Chiamaka E.L."/>
            <person name="Frigard R.A."/>
            <person name="Pippel M."/>
            <person name="Attardo G.M."/>
            <person name="Benoit J.B."/>
            <person name="Bornberg-Bauer E."/>
            <person name="Tobe S.S."/>
        </authorList>
    </citation>
    <scope>NUCLEOTIDE SEQUENCE</scope>
    <source>
        <strain evidence="1">Stay&amp;Tobe</strain>
    </source>
</reference>